<reference evidence="8" key="5">
    <citation type="journal article" name="PLoS ONE">
        <title>Extended genotypic evaluation and comparison of twenty-two cases of lethal EEHV1 hemorrhagic disease in wild and captive Asian elephants in India.</title>
        <authorList>
            <person name="Zachariah A."/>
            <person name="Sajesh P.K."/>
            <person name="Santhosh S."/>
            <person name="Bathrachalam C."/>
            <person name="Megha M."/>
            <person name="Pandiyan J."/>
            <person name="Jishnu M."/>
            <person name="Kobragade R.S."/>
            <person name="Long S.Y."/>
            <person name="Zong J.-C."/>
            <person name="Latimer E.M."/>
            <person name="Heaggans S.Y."/>
            <person name="Hayward G.S."/>
        </authorList>
    </citation>
    <scope>NUCLEOTIDE SEQUENCE</scope>
    <source>
        <strain evidence="8">IP143 Kozhikode l</strain>
    </source>
</reference>
<dbReference type="CDD" id="cd01049">
    <property type="entry name" value="RNRR2"/>
    <property type="match status" value="1"/>
</dbReference>
<comment type="cofactor">
    <cofactor evidence="1">
        <name>Fe cation</name>
        <dbReference type="ChEBI" id="CHEBI:24875"/>
    </cofactor>
</comment>
<reference evidence="8" key="3">
    <citation type="journal article" date="2016" name="MSphere">
        <title>Comparison of the Gene Coding Contents and Other Unusual Features of the GC-Rich and AT-Rich Branch Probosciviruses.</title>
        <authorList>
            <person name="Ling P.D."/>
            <person name="Long S.Y."/>
            <person name="Zong J.C."/>
            <person name="Heaggans S.Y."/>
            <person name="Qin X."/>
            <person name="Hayward G.S."/>
        </authorList>
    </citation>
    <scope>NUCLEOTIDE SEQUENCE</scope>
    <source>
        <strain evidence="8">IP143 Kozhikode l</strain>
    </source>
</reference>
<evidence type="ECO:0000256" key="7">
    <source>
        <dbReference type="SAM" id="Phobius"/>
    </source>
</evidence>
<evidence type="ECO:0000256" key="5">
    <source>
        <dbReference type="ARBA" id="ARBA00023002"/>
    </source>
</evidence>
<dbReference type="Gene3D" id="1.10.620.20">
    <property type="entry name" value="Ribonucleotide Reductase, subunit A"/>
    <property type="match status" value="1"/>
</dbReference>
<evidence type="ECO:0000256" key="2">
    <source>
        <dbReference type="ARBA" id="ARBA00009303"/>
    </source>
</evidence>
<reference evidence="8" key="4">
    <citation type="submission" date="2019-08" db="EMBL/GenBank/DDBJ databases">
        <title>Annotated Complete DNA Sequences of Six EEHV1A Genomes from Lethal HD Cases in Young Asian Elephants from India.</title>
        <authorList>
            <person name="Krishnankutty S.P."/>
            <person name="Zachariah A."/>
            <person name="Maheswari U."/>
            <person name="Heaggans S.Y."/>
            <person name="Muraleedharan M."/>
            <person name="Velayutham D."/>
            <person name="Santhosh S."/>
            <person name="Hayward G.S."/>
        </authorList>
    </citation>
    <scope>NUCLEOTIDE SEQUENCE</scope>
    <source>
        <strain evidence="8">IP143 Kozhikode l</strain>
    </source>
</reference>
<dbReference type="GO" id="GO:0004748">
    <property type="term" value="F:ribonucleoside-diphosphate reductase activity, thioredoxin disulfide as acceptor"/>
    <property type="evidence" value="ECO:0007669"/>
    <property type="project" value="UniProtKB-EC"/>
</dbReference>
<accession>A0A866VUW8</accession>
<sequence length="301" mass="35226">MSKYIYTSVDNDFRQLYKTVTENRWLENQISFLNDFKHVVLLDEKTKEYYRFIFCFLGMAEHLVNFNLFDMIDSIQDPDVMHYYVEQMSIECVHARTYRRILDIFYDNDESAIMKSADVYLKDPALRKKIDFLERTIKECDTLAKKIIVLMVIEGIFFLSSFISISLLRTIGFDGTTEANTYICRDESIHTTAARKLYLNYVKIEDRPSYAFIYELFSNVIKIEKEFITAKVEGVGLINKRVIFDTLEGVADQLLAKIGMQPLYATPIPGNCPLPLSTIEKNVCFFEKRNTEYCTRLTNDL</sequence>
<dbReference type="EMBL" id="MN366294">
    <property type="protein sequence ID" value="QOE75064.1"/>
    <property type="molecule type" value="Genomic_DNA"/>
</dbReference>
<evidence type="ECO:0000256" key="1">
    <source>
        <dbReference type="ARBA" id="ARBA00001962"/>
    </source>
</evidence>
<evidence type="ECO:0000256" key="4">
    <source>
        <dbReference type="ARBA" id="ARBA00022723"/>
    </source>
</evidence>
<name>A0A866VUW8_ELHV1</name>
<dbReference type="Pfam" id="PF00268">
    <property type="entry name" value="Ribonuc_red_sm"/>
    <property type="match status" value="1"/>
</dbReference>
<dbReference type="InterPro" id="IPR000358">
    <property type="entry name" value="RNR_small_fam"/>
</dbReference>
<feature type="transmembrane region" description="Helical" evidence="7">
    <location>
        <begin position="147"/>
        <end position="168"/>
    </location>
</feature>
<protein>
    <recommendedName>
        <fullName evidence="3">ribonucleoside-diphosphate reductase</fullName>
        <ecNumber evidence="3">1.17.4.1</ecNumber>
    </recommendedName>
</protein>
<dbReference type="PROSITE" id="PS00368">
    <property type="entry name" value="RIBORED_SMALL"/>
    <property type="match status" value="1"/>
</dbReference>
<dbReference type="PANTHER" id="PTHR23409:SF18">
    <property type="entry name" value="RIBONUCLEOSIDE-DIPHOSPHATE REDUCTASE SUBUNIT M2"/>
    <property type="match status" value="1"/>
</dbReference>
<keyword evidence="7" id="KW-1133">Transmembrane helix</keyword>
<proteinExistence type="inferred from homology"/>
<dbReference type="InterPro" id="IPR030475">
    <property type="entry name" value="RNR_small_AS"/>
</dbReference>
<keyword evidence="7" id="KW-0472">Membrane</keyword>
<keyword evidence="4" id="KW-0479">Metal-binding</keyword>
<keyword evidence="7" id="KW-0812">Transmembrane</keyword>
<dbReference type="UniPathway" id="UPA00326"/>
<dbReference type="PANTHER" id="PTHR23409">
    <property type="entry name" value="RIBONUCLEOSIDE-DIPHOSPHATE REDUCTASE SMALL CHAIN"/>
    <property type="match status" value="1"/>
</dbReference>
<gene>
    <name evidence="8" type="primary">U27.5</name>
</gene>
<dbReference type="InterPro" id="IPR033909">
    <property type="entry name" value="RNR_small"/>
</dbReference>
<evidence type="ECO:0000256" key="6">
    <source>
        <dbReference type="ARBA" id="ARBA00023004"/>
    </source>
</evidence>
<evidence type="ECO:0000313" key="8">
    <source>
        <dbReference type="EMBL" id="QOE75064.1"/>
    </source>
</evidence>
<comment type="similarity">
    <text evidence="2">Belongs to the ribonucleoside diphosphate reductase small chain family.</text>
</comment>
<evidence type="ECO:0000256" key="3">
    <source>
        <dbReference type="ARBA" id="ARBA00012274"/>
    </source>
</evidence>
<reference evidence="8" key="1">
    <citation type="journal article" date="2013" name="Genome Announc.">
        <title>Complete Genome Sequence of Elephant Endotheliotropic Herpesvirus 1A.</title>
        <authorList>
            <person name="Ling P.D."/>
            <person name="Reid J.G."/>
            <person name="Qin X."/>
            <person name="Muzny D.M."/>
            <person name="Gibbs R."/>
            <person name="Petrosino J."/>
            <person name="Peng R."/>
            <person name="Zong J.C."/>
            <person name="Heaggans S.Y."/>
            <person name="Hayward G.S."/>
        </authorList>
    </citation>
    <scope>NUCLEOTIDE SEQUENCE</scope>
    <source>
        <strain evidence="8">IP143 Kozhikode l</strain>
    </source>
</reference>
<dbReference type="GO" id="GO:0046872">
    <property type="term" value="F:metal ion binding"/>
    <property type="evidence" value="ECO:0007669"/>
    <property type="project" value="UniProtKB-KW"/>
</dbReference>
<dbReference type="EC" id="1.17.4.1" evidence="3"/>
<keyword evidence="5 8" id="KW-0560">Oxidoreductase</keyword>
<dbReference type="SUPFAM" id="SSF47240">
    <property type="entry name" value="Ferritin-like"/>
    <property type="match status" value="1"/>
</dbReference>
<keyword evidence="6" id="KW-0408">Iron</keyword>
<dbReference type="InterPro" id="IPR009078">
    <property type="entry name" value="Ferritin-like_SF"/>
</dbReference>
<organism evidence="8">
    <name type="scientific">Elephant endotheliotropic herpesvirus 1A</name>
    <dbReference type="NCBI Taxonomy" id="759753"/>
    <lineage>
        <taxon>Viruses</taxon>
        <taxon>Duplodnaviria</taxon>
        <taxon>Heunggongvirae</taxon>
        <taxon>Peploviricota</taxon>
        <taxon>Herviviricetes</taxon>
        <taxon>Herpesvirales</taxon>
        <taxon>Orthoherpesviridae</taxon>
        <taxon>Betaherpesvirinae</taxon>
        <taxon>Proboscivirus</taxon>
        <taxon>Proboscivirus elephantidbeta1</taxon>
        <taxon>Elephantid herpesvirus 1</taxon>
    </lineage>
</organism>
<reference evidence="8" key="2">
    <citation type="journal article" date="2013" name="J. Wildl. Dis.">
        <title>Fatal herpesvirus hemorrhagic disease in wild and orphan asian elephants in southern India.</title>
        <authorList>
            <person name="Zachariah A."/>
            <person name="Zong J.-C."/>
            <person name="Long S.Y."/>
            <person name="Latimer E.M."/>
            <person name="Heaggans S.Y."/>
            <person name="Richman L.K."/>
            <person name="Hayward G.S."/>
        </authorList>
    </citation>
    <scope>NUCLEOTIDE SEQUENCE</scope>
    <source>
        <strain evidence="8">IP143 Kozhikode l</strain>
    </source>
</reference>
<dbReference type="InterPro" id="IPR012348">
    <property type="entry name" value="RNR-like"/>
</dbReference>
<dbReference type="GO" id="GO:0009263">
    <property type="term" value="P:deoxyribonucleotide biosynthetic process"/>
    <property type="evidence" value="ECO:0007669"/>
    <property type="project" value="InterPro"/>
</dbReference>